<sequence>MSDGDTFYIGNLILNGAGDGQQTLALSILPLPRRLGAASRARMQIRRVEIMRNFVAQQVRSASSNAVERLATLEQDGNANQQQQQQQAQQRQRSQSEQRLQSNGRGLPWRGFRVESFSGAAEGGRKGATEQPQPLN</sequence>
<evidence type="ECO:0000256" key="1">
    <source>
        <dbReference type="SAM" id="MobiDB-lite"/>
    </source>
</evidence>
<dbReference type="EMBL" id="UYRT01017419">
    <property type="protein sequence ID" value="VDK56898.1"/>
    <property type="molecule type" value="Genomic_DNA"/>
</dbReference>
<name>A0A183DE69_9BILA</name>
<accession>A0A183DE69</accession>
<dbReference type="OrthoDB" id="10554642at2759"/>
<organism evidence="4">
    <name type="scientific">Gongylonema pulchrum</name>
    <dbReference type="NCBI Taxonomy" id="637853"/>
    <lineage>
        <taxon>Eukaryota</taxon>
        <taxon>Metazoa</taxon>
        <taxon>Ecdysozoa</taxon>
        <taxon>Nematoda</taxon>
        <taxon>Chromadorea</taxon>
        <taxon>Rhabditida</taxon>
        <taxon>Spirurina</taxon>
        <taxon>Spiruromorpha</taxon>
        <taxon>Spiruroidea</taxon>
        <taxon>Gongylonematidae</taxon>
        <taxon>Gongylonema</taxon>
    </lineage>
</organism>
<evidence type="ECO:0000313" key="2">
    <source>
        <dbReference type="EMBL" id="VDK56898.1"/>
    </source>
</evidence>
<evidence type="ECO:0000313" key="3">
    <source>
        <dbReference type="Proteomes" id="UP000271098"/>
    </source>
</evidence>
<feature type="compositionally biased region" description="Low complexity" evidence="1">
    <location>
        <begin position="81"/>
        <end position="102"/>
    </location>
</feature>
<dbReference type="WBParaSite" id="GPUH_0000701901-mRNA-1">
    <property type="protein sequence ID" value="GPUH_0000701901-mRNA-1"/>
    <property type="gene ID" value="GPUH_0000701901"/>
</dbReference>
<keyword evidence="3" id="KW-1185">Reference proteome</keyword>
<feature type="region of interest" description="Disordered" evidence="1">
    <location>
        <begin position="65"/>
        <end position="136"/>
    </location>
</feature>
<reference evidence="4" key="1">
    <citation type="submission" date="2016-06" db="UniProtKB">
        <authorList>
            <consortium name="WormBaseParasite"/>
        </authorList>
    </citation>
    <scope>IDENTIFICATION</scope>
</reference>
<dbReference type="Proteomes" id="UP000271098">
    <property type="component" value="Unassembled WGS sequence"/>
</dbReference>
<proteinExistence type="predicted"/>
<gene>
    <name evidence="2" type="ORF">GPUH_LOCUS7010</name>
</gene>
<reference evidence="2 3" key="2">
    <citation type="submission" date="2018-11" db="EMBL/GenBank/DDBJ databases">
        <authorList>
            <consortium name="Pathogen Informatics"/>
        </authorList>
    </citation>
    <scope>NUCLEOTIDE SEQUENCE [LARGE SCALE GENOMIC DNA]</scope>
</reference>
<evidence type="ECO:0000313" key="4">
    <source>
        <dbReference type="WBParaSite" id="GPUH_0000701901-mRNA-1"/>
    </source>
</evidence>
<dbReference type="AlphaFoldDB" id="A0A183DE69"/>
<protein>
    <submittedName>
        <fullName evidence="2 4">Uncharacterized protein</fullName>
    </submittedName>
</protein>